<evidence type="ECO:0000256" key="1">
    <source>
        <dbReference type="ARBA" id="ARBA00005986"/>
    </source>
</evidence>
<evidence type="ECO:0000313" key="4">
    <source>
        <dbReference type="Proteomes" id="UP000616885"/>
    </source>
</evidence>
<dbReference type="Proteomes" id="UP000616885">
    <property type="component" value="Unassembled WGS sequence"/>
</dbReference>
<evidence type="ECO:0000259" key="2">
    <source>
        <dbReference type="Pfam" id="PF07110"/>
    </source>
</evidence>
<sequence>MASPNQLIKFQICIHKKDGIPQEDFVKWCTEDYPPRAIPLMKKHNMVKWTEVSSLSDIDAFNNIQPPTERLHFLLTKTIISPEAVEGLRHTLKNEMNRPKWTVPEYSIIMSYWLRSMDDLTALTTDPEWFELEKDAQKISNPEFGHIAIGHEITFIGEESKSEKEGTEA</sequence>
<organism evidence="3 4">
    <name type="scientific">Bionectria ochroleuca</name>
    <name type="common">Gliocladium roseum</name>
    <dbReference type="NCBI Taxonomy" id="29856"/>
    <lineage>
        <taxon>Eukaryota</taxon>
        <taxon>Fungi</taxon>
        <taxon>Dikarya</taxon>
        <taxon>Ascomycota</taxon>
        <taxon>Pezizomycotina</taxon>
        <taxon>Sordariomycetes</taxon>
        <taxon>Hypocreomycetidae</taxon>
        <taxon>Hypocreales</taxon>
        <taxon>Bionectriaceae</taxon>
        <taxon>Clonostachys</taxon>
    </lineage>
</organism>
<accession>A0A8H7N6V2</accession>
<protein>
    <recommendedName>
        <fullName evidence="2">EthD domain-containing protein</fullName>
    </recommendedName>
</protein>
<feature type="domain" description="EthD" evidence="2">
    <location>
        <begin position="17"/>
        <end position="139"/>
    </location>
</feature>
<proteinExistence type="inferred from homology"/>
<dbReference type="Pfam" id="PF07110">
    <property type="entry name" value="EthD"/>
    <property type="match status" value="1"/>
</dbReference>
<dbReference type="AlphaFoldDB" id="A0A8H7N6V2"/>
<dbReference type="GO" id="GO:0016491">
    <property type="term" value="F:oxidoreductase activity"/>
    <property type="evidence" value="ECO:0007669"/>
    <property type="project" value="InterPro"/>
</dbReference>
<comment type="caution">
    <text evidence="3">The sequence shown here is derived from an EMBL/GenBank/DDBJ whole genome shotgun (WGS) entry which is preliminary data.</text>
</comment>
<dbReference type="EMBL" id="JADCTT010000007">
    <property type="protein sequence ID" value="KAF9750215.1"/>
    <property type="molecule type" value="Genomic_DNA"/>
</dbReference>
<dbReference type="InterPro" id="IPR009799">
    <property type="entry name" value="EthD_dom"/>
</dbReference>
<gene>
    <name evidence="3" type="ORF">IM811_016242</name>
</gene>
<reference evidence="3" key="1">
    <citation type="submission" date="2020-10" db="EMBL/GenBank/DDBJ databases">
        <title>High-Quality Genome Resource of Clonostachys rosea strain S41 by Oxford Nanopore Long-Read Sequencing.</title>
        <authorList>
            <person name="Wang H."/>
        </authorList>
    </citation>
    <scope>NUCLEOTIDE SEQUENCE</scope>
    <source>
        <strain evidence="3">S41</strain>
    </source>
</reference>
<evidence type="ECO:0000313" key="3">
    <source>
        <dbReference type="EMBL" id="KAF9750215.1"/>
    </source>
</evidence>
<comment type="similarity">
    <text evidence="1">Belongs to the tpcK family.</text>
</comment>
<name>A0A8H7N6V2_BIOOC</name>